<evidence type="ECO:0000256" key="8">
    <source>
        <dbReference type="RuleBase" id="RU003733"/>
    </source>
</evidence>
<dbReference type="AlphaFoldDB" id="A0A841GLC6"/>
<dbReference type="PANTHER" id="PTHR43095:SF5">
    <property type="entry name" value="XYLULOSE KINASE"/>
    <property type="match status" value="1"/>
</dbReference>
<evidence type="ECO:0000256" key="1">
    <source>
        <dbReference type="ARBA" id="ARBA00009156"/>
    </source>
</evidence>
<dbReference type="InterPro" id="IPR018484">
    <property type="entry name" value="FGGY_N"/>
</dbReference>
<keyword evidence="4 9" id="KW-0547">Nucleotide-binding</keyword>
<dbReference type="GO" id="GO:0005997">
    <property type="term" value="P:xylulose metabolic process"/>
    <property type="evidence" value="ECO:0007669"/>
    <property type="project" value="InterPro"/>
</dbReference>
<dbReference type="PROSITE" id="PS00445">
    <property type="entry name" value="FGGY_KINASES_2"/>
    <property type="match status" value="1"/>
</dbReference>
<dbReference type="InterPro" id="IPR043129">
    <property type="entry name" value="ATPase_NBD"/>
</dbReference>
<feature type="domain" description="Carbohydrate kinase FGGY C-terminal" evidence="11">
    <location>
        <begin position="256"/>
        <end position="437"/>
    </location>
</feature>
<comment type="catalytic activity">
    <reaction evidence="9">
        <text>D-xylulose + ATP = D-xylulose 5-phosphate + ADP + H(+)</text>
        <dbReference type="Rhea" id="RHEA:10964"/>
        <dbReference type="ChEBI" id="CHEBI:15378"/>
        <dbReference type="ChEBI" id="CHEBI:17140"/>
        <dbReference type="ChEBI" id="CHEBI:30616"/>
        <dbReference type="ChEBI" id="CHEBI:57737"/>
        <dbReference type="ChEBI" id="CHEBI:456216"/>
        <dbReference type="EC" id="2.7.1.17"/>
    </reaction>
</comment>
<evidence type="ECO:0000256" key="9">
    <source>
        <dbReference type="RuleBase" id="RU364073"/>
    </source>
</evidence>
<dbReference type="InterPro" id="IPR018485">
    <property type="entry name" value="FGGY_C"/>
</dbReference>
<dbReference type="GO" id="GO:0005524">
    <property type="term" value="F:ATP binding"/>
    <property type="evidence" value="ECO:0007669"/>
    <property type="project" value="UniProtKB-KW"/>
</dbReference>
<accession>A0A841GLC6</accession>
<proteinExistence type="inferred from homology"/>
<reference evidence="12 13" key="1">
    <citation type="submission" date="2020-08" db="EMBL/GenBank/DDBJ databases">
        <title>Genomic Encyclopedia of Type Strains, Phase IV (KMG-IV): sequencing the most valuable type-strain genomes for metagenomic binning, comparative biology and taxonomic classification.</title>
        <authorList>
            <person name="Goeker M."/>
        </authorList>
    </citation>
    <scope>NUCLEOTIDE SEQUENCE [LARGE SCALE GENOMIC DNA]</scope>
    <source>
        <strain evidence="12 13">DSM 22975</strain>
    </source>
</reference>
<dbReference type="NCBIfam" id="TIGR01312">
    <property type="entry name" value="XylB"/>
    <property type="match status" value="1"/>
</dbReference>
<dbReference type="SUPFAM" id="SSF53067">
    <property type="entry name" value="Actin-like ATPase domain"/>
    <property type="match status" value="2"/>
</dbReference>
<organism evidence="12 13">
    <name type="scientific">Tolumonas osonensis</name>
    <dbReference type="NCBI Taxonomy" id="675874"/>
    <lineage>
        <taxon>Bacteria</taxon>
        <taxon>Pseudomonadati</taxon>
        <taxon>Pseudomonadota</taxon>
        <taxon>Gammaproteobacteria</taxon>
        <taxon>Aeromonadales</taxon>
        <taxon>Aeromonadaceae</taxon>
        <taxon>Tolumonas</taxon>
    </lineage>
</organism>
<evidence type="ECO:0000259" key="10">
    <source>
        <dbReference type="Pfam" id="PF00370"/>
    </source>
</evidence>
<evidence type="ECO:0000256" key="3">
    <source>
        <dbReference type="ARBA" id="ARBA00022679"/>
    </source>
</evidence>
<evidence type="ECO:0000256" key="2">
    <source>
        <dbReference type="ARBA" id="ARBA00022629"/>
    </source>
</evidence>
<evidence type="ECO:0000256" key="7">
    <source>
        <dbReference type="ARBA" id="ARBA00023277"/>
    </source>
</evidence>
<evidence type="ECO:0000256" key="6">
    <source>
        <dbReference type="ARBA" id="ARBA00022840"/>
    </source>
</evidence>
<name>A0A841GLC6_9GAMM</name>
<dbReference type="RefSeq" id="WP_188026836.1">
    <property type="nucleotide sequence ID" value="NZ_JACHGR010000006.1"/>
</dbReference>
<keyword evidence="13" id="KW-1185">Reference proteome</keyword>
<evidence type="ECO:0000256" key="4">
    <source>
        <dbReference type="ARBA" id="ARBA00022741"/>
    </source>
</evidence>
<dbReference type="CDD" id="cd07809">
    <property type="entry name" value="ASKHA_NBD_FGGY_BaXK-like"/>
    <property type="match status" value="1"/>
</dbReference>
<dbReference type="EMBL" id="JACHGR010000006">
    <property type="protein sequence ID" value="MBB6056105.1"/>
    <property type="molecule type" value="Genomic_DNA"/>
</dbReference>
<dbReference type="GO" id="GO:0042732">
    <property type="term" value="P:D-xylose metabolic process"/>
    <property type="evidence" value="ECO:0007669"/>
    <property type="project" value="UniProtKB-KW"/>
</dbReference>
<keyword evidence="6 9" id="KW-0067">ATP-binding</keyword>
<dbReference type="PANTHER" id="PTHR43095">
    <property type="entry name" value="SUGAR KINASE"/>
    <property type="match status" value="1"/>
</dbReference>
<evidence type="ECO:0000313" key="13">
    <source>
        <dbReference type="Proteomes" id="UP000585721"/>
    </source>
</evidence>
<keyword evidence="7 9" id="KW-0119">Carbohydrate metabolism</keyword>
<evidence type="ECO:0000259" key="11">
    <source>
        <dbReference type="Pfam" id="PF02782"/>
    </source>
</evidence>
<dbReference type="Pfam" id="PF02782">
    <property type="entry name" value="FGGY_C"/>
    <property type="match status" value="1"/>
</dbReference>
<evidence type="ECO:0000313" key="12">
    <source>
        <dbReference type="EMBL" id="MBB6056105.1"/>
    </source>
</evidence>
<comment type="similarity">
    <text evidence="1 8">Belongs to the FGGY kinase family.</text>
</comment>
<dbReference type="InterPro" id="IPR006000">
    <property type="entry name" value="Xylulokinase"/>
</dbReference>
<dbReference type="PIRSF" id="PIRSF000538">
    <property type="entry name" value="GlpK"/>
    <property type="match status" value="1"/>
</dbReference>
<keyword evidence="3 8" id="KW-0808">Transferase</keyword>
<feature type="domain" description="Carbohydrate kinase FGGY N-terminal" evidence="10">
    <location>
        <begin position="1"/>
        <end position="246"/>
    </location>
</feature>
<keyword evidence="2 9" id="KW-0859">Xylose metabolism</keyword>
<protein>
    <recommendedName>
        <fullName evidence="9">Xylulose kinase</fullName>
        <shortName evidence="9">Xylulokinase</shortName>
        <ecNumber evidence="9">2.7.1.17</ecNumber>
    </recommendedName>
</protein>
<comment type="caution">
    <text evidence="12">The sequence shown here is derived from an EMBL/GenBank/DDBJ whole genome shotgun (WGS) entry which is preliminary data.</text>
</comment>
<dbReference type="InterPro" id="IPR050406">
    <property type="entry name" value="FGGY_Carb_Kinase"/>
</dbReference>
<sequence length="498" mass="55449">MFIGIDCGTQSTKAIVWNSHTKKIIGTGAAKYPVLMYRPGCQEQKADWWIDALIKAVREAISAANINPKVVKAIGVSGQQHGLVALDPHDQVIRDVKLWCDTEGTQALEKFESKQVYPLHKELGIHVPVAFTIAKLLWLKQTEPHEFARIRKVLLPHEYINFWFTGNYRAEAGDASGTGYFNTHTRRWSQSVLYQLNFHHDFVLPELIQSHEPYGVIRPEIADLFGFNRQVIISSGGGDNMMAAIGTGNTSENKLTISLGTSGTAYSHTFNQIDTEKYPDINAFCSSTNGYLPLISTMNVTSATEKFRALFQIDLATFEGAISSAPIGSAGIRVLPYLNGARLPNQPHAKASIHGLSMMNMSRENILRALVEGITYNLVSGIRLFRKNGMRFQSATLVGGGANSPCWRQMMADITGLEIRVPQETEAAALGAALQAQWCYLCSSGQYYGIQDLCDDSIRFNPERHTVSVPAHQQVYRQLFQEYMYLVNNHFGNHELSK</sequence>
<evidence type="ECO:0000256" key="5">
    <source>
        <dbReference type="ARBA" id="ARBA00022777"/>
    </source>
</evidence>
<gene>
    <name evidence="9" type="primary">xylB</name>
    <name evidence="12" type="ORF">HNR75_002035</name>
</gene>
<dbReference type="InterPro" id="IPR000577">
    <property type="entry name" value="Carb_kinase_FGGY"/>
</dbReference>
<dbReference type="Pfam" id="PF00370">
    <property type="entry name" value="FGGY_N"/>
    <property type="match status" value="1"/>
</dbReference>
<keyword evidence="5 8" id="KW-0418">Kinase</keyword>
<dbReference type="GO" id="GO:0004856">
    <property type="term" value="F:D-xylulokinase activity"/>
    <property type="evidence" value="ECO:0007669"/>
    <property type="project" value="UniProtKB-EC"/>
</dbReference>
<dbReference type="Proteomes" id="UP000585721">
    <property type="component" value="Unassembled WGS sequence"/>
</dbReference>
<dbReference type="InterPro" id="IPR018483">
    <property type="entry name" value="Carb_kinase_FGGY_CS"/>
</dbReference>
<dbReference type="EC" id="2.7.1.17" evidence="9"/>
<dbReference type="Gene3D" id="3.30.420.40">
    <property type="match status" value="2"/>
</dbReference>